<accession>A0A8T2VBP7</accession>
<dbReference type="Proteomes" id="UP000825935">
    <property type="component" value="Chromosome 2"/>
</dbReference>
<evidence type="ECO:0000313" key="2">
    <source>
        <dbReference type="Proteomes" id="UP000825935"/>
    </source>
</evidence>
<gene>
    <name evidence="1" type="ORF">KP509_02G081000</name>
</gene>
<name>A0A8T2VBP7_CERRI</name>
<protein>
    <submittedName>
        <fullName evidence="1">Uncharacterized protein</fullName>
    </submittedName>
</protein>
<proteinExistence type="predicted"/>
<reference evidence="1" key="1">
    <citation type="submission" date="2021-08" db="EMBL/GenBank/DDBJ databases">
        <title>WGS assembly of Ceratopteris richardii.</title>
        <authorList>
            <person name="Marchant D.B."/>
            <person name="Chen G."/>
            <person name="Jenkins J."/>
            <person name="Shu S."/>
            <person name="Leebens-Mack J."/>
            <person name="Grimwood J."/>
            <person name="Schmutz J."/>
            <person name="Soltis P."/>
            <person name="Soltis D."/>
            <person name="Chen Z.-H."/>
        </authorList>
    </citation>
    <scope>NUCLEOTIDE SEQUENCE</scope>
    <source>
        <strain evidence="1">Whitten #5841</strain>
        <tissue evidence="1">Leaf</tissue>
    </source>
</reference>
<organism evidence="1 2">
    <name type="scientific">Ceratopteris richardii</name>
    <name type="common">Triangle waterfern</name>
    <dbReference type="NCBI Taxonomy" id="49495"/>
    <lineage>
        <taxon>Eukaryota</taxon>
        <taxon>Viridiplantae</taxon>
        <taxon>Streptophyta</taxon>
        <taxon>Embryophyta</taxon>
        <taxon>Tracheophyta</taxon>
        <taxon>Polypodiopsida</taxon>
        <taxon>Polypodiidae</taxon>
        <taxon>Polypodiales</taxon>
        <taxon>Pteridineae</taxon>
        <taxon>Pteridaceae</taxon>
        <taxon>Parkerioideae</taxon>
        <taxon>Ceratopteris</taxon>
    </lineage>
</organism>
<sequence>MYRITYLRKWSVWFGCFTPYSAMQFTFVQSNSIIRMKFDGWNTGFPVARSVLSNFCCIKHQVILVTCRD</sequence>
<dbReference type="EMBL" id="CM035407">
    <property type="protein sequence ID" value="KAH7444518.1"/>
    <property type="molecule type" value="Genomic_DNA"/>
</dbReference>
<evidence type="ECO:0000313" key="1">
    <source>
        <dbReference type="EMBL" id="KAH7444518.1"/>
    </source>
</evidence>
<comment type="caution">
    <text evidence="1">The sequence shown here is derived from an EMBL/GenBank/DDBJ whole genome shotgun (WGS) entry which is preliminary data.</text>
</comment>
<dbReference type="AlphaFoldDB" id="A0A8T2VBP7"/>
<keyword evidence="2" id="KW-1185">Reference proteome</keyword>